<organism evidence="2 3">
    <name type="scientific">Dorcoceras hygrometricum</name>
    <dbReference type="NCBI Taxonomy" id="472368"/>
    <lineage>
        <taxon>Eukaryota</taxon>
        <taxon>Viridiplantae</taxon>
        <taxon>Streptophyta</taxon>
        <taxon>Embryophyta</taxon>
        <taxon>Tracheophyta</taxon>
        <taxon>Spermatophyta</taxon>
        <taxon>Magnoliopsida</taxon>
        <taxon>eudicotyledons</taxon>
        <taxon>Gunneridae</taxon>
        <taxon>Pentapetalae</taxon>
        <taxon>asterids</taxon>
        <taxon>lamiids</taxon>
        <taxon>Lamiales</taxon>
        <taxon>Gesneriaceae</taxon>
        <taxon>Didymocarpoideae</taxon>
        <taxon>Trichosporeae</taxon>
        <taxon>Loxocarpinae</taxon>
        <taxon>Dorcoceras</taxon>
    </lineage>
</organism>
<evidence type="ECO:0000313" key="2">
    <source>
        <dbReference type="EMBL" id="KZT76587.1"/>
    </source>
</evidence>
<keyword evidence="3" id="KW-1185">Reference proteome</keyword>
<dbReference type="Proteomes" id="UP000250235">
    <property type="component" value="Unassembled WGS sequence"/>
</dbReference>
<reference evidence="2 3" key="1">
    <citation type="journal article" date="2015" name="Proc. Natl. Acad. Sci. U.S.A.">
        <title>The resurrection genome of Boea hygrometrica: A blueprint for survival of dehydration.</title>
        <authorList>
            <person name="Xiao L."/>
            <person name="Yang G."/>
            <person name="Zhang L."/>
            <person name="Yang X."/>
            <person name="Zhao S."/>
            <person name="Ji Z."/>
            <person name="Zhou Q."/>
            <person name="Hu M."/>
            <person name="Wang Y."/>
            <person name="Chen M."/>
            <person name="Xu Y."/>
            <person name="Jin H."/>
            <person name="Xiao X."/>
            <person name="Hu G."/>
            <person name="Bao F."/>
            <person name="Hu Y."/>
            <person name="Wan P."/>
            <person name="Li L."/>
            <person name="Deng X."/>
            <person name="Kuang T."/>
            <person name="Xiang C."/>
            <person name="Zhu J.K."/>
            <person name="Oliver M.J."/>
            <person name="He Y."/>
        </authorList>
    </citation>
    <scope>NUCLEOTIDE SEQUENCE [LARGE SCALE GENOMIC DNA]</scope>
    <source>
        <strain evidence="3">cv. XS01</strain>
    </source>
</reference>
<sequence>MAEISSHVDCPAPPHAAEPRQAPMRALDARWPRTRRARGRALAVRIASLSDALAPLLADRRVPRRARCRTSSPANCHNFGGRPLRRWALPRAIFEHRYAPPSRTTVALWRDESGAGRGVARRWMRARWRDDARCRAPACALAAHVISDGGRRPAAAPVMS</sequence>
<feature type="region of interest" description="Disordered" evidence="1">
    <location>
        <begin position="1"/>
        <end position="27"/>
    </location>
</feature>
<protein>
    <submittedName>
        <fullName evidence="2">Uncharacterized protein</fullName>
    </submittedName>
</protein>
<dbReference type="EMBL" id="KV108311">
    <property type="protein sequence ID" value="KZT76587.1"/>
    <property type="molecule type" value="Genomic_DNA"/>
</dbReference>
<dbReference type="AlphaFoldDB" id="A0A2Z6ZTN7"/>
<gene>
    <name evidence="2" type="ORF">F511_46389</name>
</gene>
<name>A0A2Z6ZTN7_9LAMI</name>
<evidence type="ECO:0000313" key="3">
    <source>
        <dbReference type="Proteomes" id="UP000250235"/>
    </source>
</evidence>
<proteinExistence type="predicted"/>
<accession>A0A2Z6ZTN7</accession>
<evidence type="ECO:0000256" key="1">
    <source>
        <dbReference type="SAM" id="MobiDB-lite"/>
    </source>
</evidence>